<keyword evidence="2" id="KW-0614">Plasmid</keyword>
<sequence length="216" mass="23134">MRDPQKASTLAQQGVQVRPGDYNDPASLEAAFQGIDTVLLISTSETQHQLRVQQHQHAIDAAKQAGVRHVIYTSVVNPSPDSQFGASASHLLTEDYLRASGLAYTVFRNTLYLDLVPLFVGAEALTTGHLYFAAGEGKVSYALRDDIAQALATVLTTTGHENQVYDIAPGPAYSFADVAATLSQVSGRAVDYVPISGRTWPLLCGSTKCPSPSWPS</sequence>
<evidence type="ECO:0000259" key="1">
    <source>
        <dbReference type="Pfam" id="PF05368"/>
    </source>
</evidence>
<geneLocation type="plasmid" evidence="2 3">
    <name>unnamed1</name>
</geneLocation>
<organism evidence="2 3">
    <name type="scientific">Hymenobacter cellulosilyticus</name>
    <dbReference type="NCBI Taxonomy" id="2932248"/>
    <lineage>
        <taxon>Bacteria</taxon>
        <taxon>Pseudomonadati</taxon>
        <taxon>Bacteroidota</taxon>
        <taxon>Cytophagia</taxon>
        <taxon>Cytophagales</taxon>
        <taxon>Hymenobacteraceae</taxon>
        <taxon>Hymenobacter</taxon>
    </lineage>
</organism>
<dbReference type="Proteomes" id="UP000831796">
    <property type="component" value="Plasmid unnamed1"/>
</dbReference>
<dbReference type="EMBL" id="CP095047">
    <property type="protein sequence ID" value="UOQ75142.1"/>
    <property type="molecule type" value="Genomic_DNA"/>
</dbReference>
<dbReference type="SUPFAM" id="SSF51735">
    <property type="entry name" value="NAD(P)-binding Rossmann-fold domains"/>
    <property type="match status" value="1"/>
</dbReference>
<gene>
    <name evidence="2" type="ORF">MUN79_28530</name>
</gene>
<dbReference type="Pfam" id="PF05368">
    <property type="entry name" value="NmrA"/>
    <property type="match status" value="1"/>
</dbReference>
<proteinExistence type="predicted"/>
<evidence type="ECO:0000313" key="3">
    <source>
        <dbReference type="Proteomes" id="UP000831796"/>
    </source>
</evidence>
<dbReference type="Gene3D" id="3.40.50.720">
    <property type="entry name" value="NAD(P)-binding Rossmann-like Domain"/>
    <property type="match status" value="1"/>
</dbReference>
<dbReference type="KEGG" id="hcu:MUN79_28530"/>
<accession>A0A8T9QE26</accession>
<dbReference type="Gene3D" id="3.90.25.10">
    <property type="entry name" value="UDP-galactose 4-epimerase, domain 1"/>
    <property type="match status" value="1"/>
</dbReference>
<name>A0A8T9QE26_9BACT</name>
<dbReference type="InterPro" id="IPR008030">
    <property type="entry name" value="NmrA-like"/>
</dbReference>
<dbReference type="InterPro" id="IPR052718">
    <property type="entry name" value="NmrA-type_oxidoreductase"/>
</dbReference>
<feature type="domain" description="NmrA-like" evidence="1">
    <location>
        <begin position="2"/>
        <end position="197"/>
    </location>
</feature>
<keyword evidence="3" id="KW-1185">Reference proteome</keyword>
<protein>
    <submittedName>
        <fullName evidence="2">NmrA family NAD(P)-binding protein</fullName>
    </submittedName>
</protein>
<evidence type="ECO:0000313" key="2">
    <source>
        <dbReference type="EMBL" id="UOQ75142.1"/>
    </source>
</evidence>
<dbReference type="InterPro" id="IPR036291">
    <property type="entry name" value="NAD(P)-bd_dom_sf"/>
</dbReference>
<dbReference type="PANTHER" id="PTHR47129">
    <property type="entry name" value="QUINONE OXIDOREDUCTASE 2"/>
    <property type="match status" value="1"/>
</dbReference>
<dbReference type="PANTHER" id="PTHR47129:SF1">
    <property type="entry name" value="NMRA-LIKE DOMAIN-CONTAINING PROTEIN"/>
    <property type="match status" value="1"/>
</dbReference>
<reference evidence="2" key="1">
    <citation type="submission" date="2022-04" db="EMBL/GenBank/DDBJ databases">
        <title>Hymenobacter sp. isolated from the air.</title>
        <authorList>
            <person name="Won M."/>
            <person name="Lee C.-M."/>
            <person name="Woen H.-Y."/>
            <person name="Kwon S.-W."/>
        </authorList>
    </citation>
    <scope>NUCLEOTIDE SEQUENCE</scope>
    <source>
        <strain evidence="2">5116S-3</strain>
        <plasmid evidence="2">unnamed1</plasmid>
    </source>
</reference>
<dbReference type="AlphaFoldDB" id="A0A8T9QE26"/>